<evidence type="ECO:0000313" key="2">
    <source>
        <dbReference type="EMBL" id="MEJ8850742.1"/>
    </source>
</evidence>
<evidence type="ECO:0000313" key="3">
    <source>
        <dbReference type="Proteomes" id="UP001385892"/>
    </source>
</evidence>
<sequence>MPAKFIQTESGASHAPGLSRRDLLALGGGLLLPALASAQAYPARVVRLMVGAPAGGGLDTYARIVAQPLAEALGNSVVVENKAGAGGVTNSAYVATSRPDGATVLYTTATPLIVAPQAMRKPPFDPLTDFVPVIRVGTTPLSFAVNPKLGVKNLNDLVALSKRRQISIASGSGTGGQLHLMIEALIQATGANILHVPYKGTAPSIVDTIAGHIDGCTSDVASFIPFHQEGTLTIIAVSSEKRLDVLPDVRAAVEDIPGFVMVSWQGIFVPAKTPKSVIDQLNAAMLKVLARTDVQAQFRKSAVDTSPMANPEAFPKFVSSEYQRWGKLLKDKGIVMD</sequence>
<dbReference type="CDD" id="cd07012">
    <property type="entry name" value="PBP2_Bug_TTT"/>
    <property type="match status" value="1"/>
</dbReference>
<evidence type="ECO:0000256" key="1">
    <source>
        <dbReference type="ARBA" id="ARBA00006987"/>
    </source>
</evidence>
<comment type="caution">
    <text evidence="2">The sequence shown here is derived from an EMBL/GenBank/DDBJ whole genome shotgun (WGS) entry which is preliminary data.</text>
</comment>
<keyword evidence="3" id="KW-1185">Reference proteome</keyword>
<gene>
    <name evidence="2" type="ORF">WKW82_29165</name>
</gene>
<comment type="similarity">
    <text evidence="1">Belongs to the UPF0065 (bug) family.</text>
</comment>
<name>A0ABU8WT84_9BURK</name>
<protein>
    <submittedName>
        <fullName evidence="2">Tripartite tricarboxylate transporter substrate binding protein</fullName>
    </submittedName>
</protein>
<organism evidence="2 3">
    <name type="scientific">Variovorax rhizosphaerae</name>
    <dbReference type="NCBI Taxonomy" id="1836200"/>
    <lineage>
        <taxon>Bacteria</taxon>
        <taxon>Pseudomonadati</taxon>
        <taxon>Pseudomonadota</taxon>
        <taxon>Betaproteobacteria</taxon>
        <taxon>Burkholderiales</taxon>
        <taxon>Comamonadaceae</taxon>
        <taxon>Variovorax</taxon>
    </lineage>
</organism>
<dbReference type="Pfam" id="PF03401">
    <property type="entry name" value="TctC"/>
    <property type="match status" value="1"/>
</dbReference>
<dbReference type="PROSITE" id="PS51318">
    <property type="entry name" value="TAT"/>
    <property type="match status" value="1"/>
</dbReference>
<dbReference type="InterPro" id="IPR005064">
    <property type="entry name" value="BUG"/>
</dbReference>
<dbReference type="PANTHER" id="PTHR42928:SF5">
    <property type="entry name" value="BLR1237 PROTEIN"/>
    <property type="match status" value="1"/>
</dbReference>
<proteinExistence type="inferred from homology"/>
<dbReference type="InterPro" id="IPR042100">
    <property type="entry name" value="Bug_dom1"/>
</dbReference>
<dbReference type="InterPro" id="IPR006311">
    <property type="entry name" value="TAT_signal"/>
</dbReference>
<dbReference type="Proteomes" id="UP001385892">
    <property type="component" value="Unassembled WGS sequence"/>
</dbReference>
<accession>A0ABU8WT84</accession>
<dbReference type="SUPFAM" id="SSF53850">
    <property type="entry name" value="Periplasmic binding protein-like II"/>
    <property type="match status" value="1"/>
</dbReference>
<dbReference type="PANTHER" id="PTHR42928">
    <property type="entry name" value="TRICARBOXYLATE-BINDING PROTEIN"/>
    <property type="match status" value="1"/>
</dbReference>
<dbReference type="PIRSF" id="PIRSF017082">
    <property type="entry name" value="YflP"/>
    <property type="match status" value="1"/>
</dbReference>
<reference evidence="2 3" key="1">
    <citation type="submission" date="2024-03" db="EMBL/GenBank/DDBJ databases">
        <title>Novel species of the genus Variovorax.</title>
        <authorList>
            <person name="Liu Q."/>
            <person name="Xin Y.-H."/>
        </authorList>
    </citation>
    <scope>NUCLEOTIDE SEQUENCE [LARGE SCALE GENOMIC DNA]</scope>
    <source>
        <strain evidence="2 3">KACC 18900</strain>
    </source>
</reference>
<dbReference type="Gene3D" id="3.40.190.10">
    <property type="entry name" value="Periplasmic binding protein-like II"/>
    <property type="match status" value="1"/>
</dbReference>
<dbReference type="EMBL" id="JBBKZT010000017">
    <property type="protein sequence ID" value="MEJ8850742.1"/>
    <property type="molecule type" value="Genomic_DNA"/>
</dbReference>
<dbReference type="RefSeq" id="WP_340346180.1">
    <property type="nucleotide sequence ID" value="NZ_JBBKZT010000017.1"/>
</dbReference>
<dbReference type="Gene3D" id="3.40.190.150">
    <property type="entry name" value="Bordetella uptake gene, domain 1"/>
    <property type="match status" value="1"/>
</dbReference>